<feature type="domain" description="DHFR" evidence="10">
    <location>
        <begin position="6"/>
        <end position="182"/>
    </location>
</feature>
<dbReference type="InterPro" id="IPR017925">
    <property type="entry name" value="DHFR_CS"/>
</dbReference>
<evidence type="ECO:0000256" key="1">
    <source>
        <dbReference type="ARBA" id="ARBA00004903"/>
    </source>
</evidence>
<name>A0ABN7SHR0_OIKDI</name>
<comment type="similarity">
    <text evidence="9">Belongs to the dihydrofolate reductase family.</text>
</comment>
<accession>A0ABN7SHR0</accession>
<protein>
    <recommendedName>
        <fullName evidence="3">Dihydrofolate reductase</fullName>
        <ecNumber evidence="2">1.5.1.3</ecNumber>
    </recommendedName>
</protein>
<dbReference type="PRINTS" id="PR00070">
    <property type="entry name" value="DHFR"/>
</dbReference>
<keyword evidence="5" id="KW-0487">Methotrexate resistance</keyword>
<dbReference type="Proteomes" id="UP001158576">
    <property type="component" value="Chromosome XSR"/>
</dbReference>
<dbReference type="InterPro" id="IPR001796">
    <property type="entry name" value="DHFR_dom"/>
</dbReference>
<evidence type="ECO:0000256" key="5">
    <source>
        <dbReference type="ARBA" id="ARBA00022609"/>
    </source>
</evidence>
<dbReference type="EC" id="1.5.1.3" evidence="2"/>
<dbReference type="Gene3D" id="3.40.430.10">
    <property type="entry name" value="Dihydrofolate Reductase, subunit A"/>
    <property type="match status" value="1"/>
</dbReference>
<comment type="catalytic activity">
    <reaction evidence="8">
        <text>(6S)-5,6,7,8-tetrahydrofolate + NADP(+) = 7,8-dihydrofolate + NADPH + H(+)</text>
        <dbReference type="Rhea" id="RHEA:15009"/>
        <dbReference type="ChEBI" id="CHEBI:15378"/>
        <dbReference type="ChEBI" id="CHEBI:57451"/>
        <dbReference type="ChEBI" id="CHEBI:57453"/>
        <dbReference type="ChEBI" id="CHEBI:57783"/>
        <dbReference type="ChEBI" id="CHEBI:58349"/>
        <dbReference type="EC" id="1.5.1.3"/>
    </reaction>
</comment>
<dbReference type="Pfam" id="PF00186">
    <property type="entry name" value="DHFR_1"/>
    <property type="match status" value="1"/>
</dbReference>
<dbReference type="PROSITE" id="PS00075">
    <property type="entry name" value="DHFR_1"/>
    <property type="match status" value="1"/>
</dbReference>
<reference evidence="11 12" key="1">
    <citation type="submission" date="2021-04" db="EMBL/GenBank/DDBJ databases">
        <authorList>
            <person name="Bliznina A."/>
        </authorList>
    </citation>
    <scope>NUCLEOTIDE SEQUENCE [LARGE SCALE GENOMIC DNA]</scope>
</reference>
<proteinExistence type="inferred from homology"/>
<evidence type="ECO:0000256" key="9">
    <source>
        <dbReference type="RuleBase" id="RU004474"/>
    </source>
</evidence>
<evidence type="ECO:0000256" key="3">
    <source>
        <dbReference type="ARBA" id="ARBA00018886"/>
    </source>
</evidence>
<dbReference type="PANTHER" id="PTHR48069">
    <property type="entry name" value="DIHYDROFOLATE REDUCTASE"/>
    <property type="match status" value="1"/>
</dbReference>
<dbReference type="InterPro" id="IPR024072">
    <property type="entry name" value="DHFR-like_dom_sf"/>
</dbReference>
<organism evidence="11 12">
    <name type="scientific">Oikopleura dioica</name>
    <name type="common">Tunicate</name>
    <dbReference type="NCBI Taxonomy" id="34765"/>
    <lineage>
        <taxon>Eukaryota</taxon>
        <taxon>Metazoa</taxon>
        <taxon>Chordata</taxon>
        <taxon>Tunicata</taxon>
        <taxon>Appendicularia</taxon>
        <taxon>Copelata</taxon>
        <taxon>Oikopleuridae</taxon>
        <taxon>Oikopleura</taxon>
    </lineage>
</organism>
<dbReference type="CDD" id="cd00209">
    <property type="entry name" value="DHFR"/>
    <property type="match status" value="1"/>
</dbReference>
<dbReference type="EMBL" id="OU015569">
    <property type="protein sequence ID" value="CAG5100366.1"/>
    <property type="molecule type" value="Genomic_DNA"/>
</dbReference>
<evidence type="ECO:0000259" key="10">
    <source>
        <dbReference type="PROSITE" id="PS51330"/>
    </source>
</evidence>
<evidence type="ECO:0000256" key="6">
    <source>
        <dbReference type="ARBA" id="ARBA00022857"/>
    </source>
</evidence>
<evidence type="ECO:0000256" key="2">
    <source>
        <dbReference type="ARBA" id="ARBA00012856"/>
    </source>
</evidence>
<gene>
    <name evidence="11" type="ORF">OKIOD_LOCUS8527</name>
</gene>
<keyword evidence="6" id="KW-0521">NADP</keyword>
<evidence type="ECO:0000256" key="4">
    <source>
        <dbReference type="ARBA" id="ARBA00022563"/>
    </source>
</evidence>
<dbReference type="PROSITE" id="PS51330">
    <property type="entry name" value="DHFR_2"/>
    <property type="match status" value="1"/>
</dbReference>
<evidence type="ECO:0000313" key="12">
    <source>
        <dbReference type="Proteomes" id="UP001158576"/>
    </source>
</evidence>
<keyword evidence="7" id="KW-0560">Oxidoreductase</keyword>
<keyword evidence="4" id="KW-0554">One-carbon metabolism</keyword>
<evidence type="ECO:0000256" key="7">
    <source>
        <dbReference type="ARBA" id="ARBA00023002"/>
    </source>
</evidence>
<dbReference type="PANTHER" id="PTHR48069:SF3">
    <property type="entry name" value="DIHYDROFOLATE REDUCTASE"/>
    <property type="match status" value="1"/>
</dbReference>
<evidence type="ECO:0000313" key="11">
    <source>
        <dbReference type="EMBL" id="CAG5100366.1"/>
    </source>
</evidence>
<sequence>MKGGKGWNMILAADLKGGIGLRNDLPWKIPQDLKHFQKLTRGSAERESVVVMGRNTWQSIPEKFRPLKGRVNIVITNTLESENFVKCTSLEEAIDYAEKHHCAAAKWIIGGATLYNRALKDAFVDEIYLTRVQRDFCCDTHVADLYKLLEAEYRLEPSPKFTSETFTIEEDGLKFNFERHVKNSIQL</sequence>
<evidence type="ECO:0000256" key="8">
    <source>
        <dbReference type="ARBA" id="ARBA00048873"/>
    </source>
</evidence>
<dbReference type="InterPro" id="IPR012259">
    <property type="entry name" value="DHFR"/>
</dbReference>
<comment type="pathway">
    <text evidence="1">Cofactor biosynthesis; tetrahydrofolate biosynthesis; 5,6,7,8-tetrahydrofolate from 7,8-dihydrofolate: step 1/1.</text>
</comment>
<dbReference type="SUPFAM" id="SSF53597">
    <property type="entry name" value="Dihydrofolate reductase-like"/>
    <property type="match status" value="1"/>
</dbReference>
<keyword evidence="12" id="KW-1185">Reference proteome</keyword>